<feature type="region of interest" description="Disordered" evidence="1">
    <location>
        <begin position="87"/>
        <end position="119"/>
    </location>
</feature>
<evidence type="ECO:0000256" key="1">
    <source>
        <dbReference type="SAM" id="MobiDB-lite"/>
    </source>
</evidence>
<name>A0A8X6NJH6_NEPPI</name>
<dbReference type="Proteomes" id="UP000887013">
    <property type="component" value="Unassembled WGS sequence"/>
</dbReference>
<sequence>MTVHLHPALQVDQRRLWSCKRRCKWRLWSRSWIPLSNRVDNGSSRHLSEKLDTSSRTEAILEEERLKVGTWRPSSVITLQGMRLNEEGVSGCRPPSSSMSLRVFPARAPDDRQTIKDQS</sequence>
<feature type="compositionally biased region" description="Basic and acidic residues" evidence="1">
    <location>
        <begin position="108"/>
        <end position="119"/>
    </location>
</feature>
<evidence type="ECO:0000313" key="2">
    <source>
        <dbReference type="EMBL" id="GFT18005.1"/>
    </source>
</evidence>
<organism evidence="2 3">
    <name type="scientific">Nephila pilipes</name>
    <name type="common">Giant wood spider</name>
    <name type="synonym">Nephila maculata</name>
    <dbReference type="NCBI Taxonomy" id="299642"/>
    <lineage>
        <taxon>Eukaryota</taxon>
        <taxon>Metazoa</taxon>
        <taxon>Ecdysozoa</taxon>
        <taxon>Arthropoda</taxon>
        <taxon>Chelicerata</taxon>
        <taxon>Arachnida</taxon>
        <taxon>Araneae</taxon>
        <taxon>Araneomorphae</taxon>
        <taxon>Entelegynae</taxon>
        <taxon>Araneoidea</taxon>
        <taxon>Nephilidae</taxon>
        <taxon>Nephila</taxon>
    </lineage>
</organism>
<dbReference type="AlphaFoldDB" id="A0A8X6NJH6"/>
<comment type="caution">
    <text evidence="2">The sequence shown here is derived from an EMBL/GenBank/DDBJ whole genome shotgun (WGS) entry which is preliminary data.</text>
</comment>
<keyword evidence="3" id="KW-1185">Reference proteome</keyword>
<proteinExistence type="predicted"/>
<accession>A0A8X6NJH6</accession>
<protein>
    <submittedName>
        <fullName evidence="2">Uncharacterized protein</fullName>
    </submittedName>
</protein>
<dbReference type="EMBL" id="BMAW01105144">
    <property type="protein sequence ID" value="GFT18005.1"/>
    <property type="molecule type" value="Genomic_DNA"/>
</dbReference>
<reference evidence="2" key="1">
    <citation type="submission" date="2020-08" db="EMBL/GenBank/DDBJ databases">
        <title>Multicomponent nature underlies the extraordinary mechanical properties of spider dragline silk.</title>
        <authorList>
            <person name="Kono N."/>
            <person name="Nakamura H."/>
            <person name="Mori M."/>
            <person name="Yoshida Y."/>
            <person name="Ohtoshi R."/>
            <person name="Malay A.D."/>
            <person name="Moran D.A.P."/>
            <person name="Tomita M."/>
            <person name="Numata K."/>
            <person name="Arakawa K."/>
        </authorList>
    </citation>
    <scope>NUCLEOTIDE SEQUENCE</scope>
</reference>
<gene>
    <name evidence="2" type="ORF">NPIL_666631</name>
</gene>
<evidence type="ECO:0000313" key="3">
    <source>
        <dbReference type="Proteomes" id="UP000887013"/>
    </source>
</evidence>